<dbReference type="OrthoDB" id="9816071at2"/>
<organism evidence="2 3">
    <name type="scientific">Oenococcus kitaharae DSM 17330</name>
    <dbReference type="NCBI Taxonomy" id="1045004"/>
    <lineage>
        <taxon>Bacteria</taxon>
        <taxon>Bacillati</taxon>
        <taxon>Bacillota</taxon>
        <taxon>Bacilli</taxon>
        <taxon>Lactobacillales</taxon>
        <taxon>Lactobacillaceae</taxon>
        <taxon>Oenococcus</taxon>
    </lineage>
</organism>
<dbReference type="eggNOG" id="COG1474">
    <property type="taxonomic scope" value="Bacteria"/>
</dbReference>
<evidence type="ECO:0000313" key="3">
    <source>
        <dbReference type="Proteomes" id="UP000004959"/>
    </source>
</evidence>
<protein>
    <recommendedName>
        <fullName evidence="1">Novel STAND NTPase 3 domain-containing protein</fullName>
    </recommendedName>
</protein>
<dbReference type="PATRIC" id="fig|1045004.4.peg.544"/>
<dbReference type="EMBL" id="AFVZ01000001">
    <property type="protein sequence ID" value="EHN58660.1"/>
    <property type="molecule type" value="Genomic_DNA"/>
</dbReference>
<dbReference type="InterPro" id="IPR049050">
    <property type="entry name" value="nSTAND3"/>
</dbReference>
<feature type="domain" description="Novel STAND NTPase 3" evidence="1">
    <location>
        <begin position="200"/>
        <end position="336"/>
    </location>
</feature>
<comment type="caution">
    <text evidence="2">The sequence shown here is derived from an EMBL/GenBank/DDBJ whole genome shotgun (WGS) entry which is preliminary data.</text>
</comment>
<dbReference type="Proteomes" id="UP000004959">
    <property type="component" value="Chromosome"/>
</dbReference>
<accession>G9WHT6</accession>
<evidence type="ECO:0000313" key="2">
    <source>
        <dbReference type="EMBL" id="EHN58660.1"/>
    </source>
</evidence>
<reference evidence="2 3" key="1">
    <citation type="journal article" date="2012" name="PLoS ONE">
        <title>Functional divergence in the genus oenococcus as predicted by genome sequencing of the newly-described species, Oenococcus kitaharae.</title>
        <authorList>
            <person name="Borneman A.R."/>
            <person name="McCarthy J.M."/>
            <person name="Chambers P.J."/>
            <person name="Bartowsky E.J."/>
        </authorList>
    </citation>
    <scope>NUCLEOTIDE SEQUENCE [LARGE SCALE GENOMIC DNA]</scope>
    <source>
        <strain evidence="3">DSM17330</strain>
    </source>
</reference>
<name>G9WHT6_9LACO</name>
<keyword evidence="3" id="KW-1185">Reference proteome</keyword>
<dbReference type="Pfam" id="PF20720">
    <property type="entry name" value="nSTAND3"/>
    <property type="match status" value="1"/>
</dbReference>
<proteinExistence type="predicted"/>
<evidence type="ECO:0000259" key="1">
    <source>
        <dbReference type="Pfam" id="PF20720"/>
    </source>
</evidence>
<dbReference type="STRING" id="336988.NT96_03135"/>
<dbReference type="SUPFAM" id="SSF52540">
    <property type="entry name" value="P-loop containing nucleoside triphosphate hydrolases"/>
    <property type="match status" value="1"/>
</dbReference>
<dbReference type="HOGENOM" id="CLU_007117_0_0_9"/>
<sequence length="1281" mass="149938">MSKLLDIEHHVNQLSGSAFQTLCDTYLKNSCFPKSEYYAYGRKTGEDKTIKGNPDTYFIDQNGQYIFVMYTTTQQDLLSKITDDLNKCFDIEKNGGISTNKIIEIVYCYTNGRLSVGDRDILGNICLQHDTLFKMLSTAEISLDLSNKYPSIVRDQLGISIDTGQITDAETFVEEHDANRLSAPLNNEFLFREAELKQITSDFHYHRPVIITGPAGTGKTKLALEATSRYCQSHKDYKLFCIKSKDLGSTAFFNDLTSSTESHENYVFFIDDANQFQETYLVIDYINKHPNSNLIVTVRNYVLEKVMHEIQKYQQANLIRLDSFNRDQIGKLIKNAYHIDPQSEFVDYVYSTYNGNPRLAMFASKLMLQQQNYSDIHNTSELYDRYYQDSIDEILHTSKTAPISAGIISFLKTIRLDHLEILKDLFACFNLSQTDFLNDLRKFESLELVEIHRGKSDDTLAGVKISDESFSDYLVKYLFIDQKRLALDKMIELSFFKLKDRTIVACSALRRIFSDSKTINYLERIINQIWDKLEKDRAKDEESGKRFEAFFDAFYTLRPTETLLELQESVNASQTVTFDASSIDFKNKVRNESIDDKIIDKMGAFVNSDYEQAAIELALDYFKKRPDKIMAFYFLFTKRFGINDYSYRSGFATQKTLIRELEELTRQEPIANNFFLARKVFAYYLGFTYETIQSDPVNKNTINMQTFAIIEGPNVREIRNQIWEFLLDQYRASATRHSEIAEILYNYGNRFPSKSRDVIENDYQRFCVFFQNLFNPDCLYQCVLAENIHQILNEAKIEDKGYLDKFLNSKKYKIFKTVSDNYLRETNLSWDQMQSLKKQKIHDLVINYSSQDVSDFFKICSEAENSLPQRERSSLYYGLVYFFDALSTKQTLFVQAVTLYLQNNTPGHLDSSEIIQQLFTHQSVSDVWTLIETAGYDDKSLWEATFYAELPEDKINQSYLNQLLTFYSDPHNYPSRPRSRIYFLDKYQKINSDIYPIFYKQILKNYQMNPQGTVNILSAVFDIVHLDHSSIDTVINNFSDDINILEEAYLKCLDQSNQNSMFDYQGKFFIKLIKVDSDFLEKFLFHIADVKQYNREWISPKEKYLEHFDLIWDLPEYYNHFENICHWVLHNIKYSFERSDTLKDIFTTRSASSTAHQEKQIKFVRESLDRYQDAKEKDFVLLLFSLTEIFPSKDRINLIMGFEQKNSDFNIFSQIPLQRMSFSGTSDQIISQGLASITFLKNLEARMNGITFLKHKKFIEKLINAQKREIDAEDLEEFIEN</sequence>
<dbReference type="RefSeq" id="WP_007745084.1">
    <property type="nucleotide sequence ID" value="NZ_ATZG01000005.1"/>
</dbReference>
<dbReference type="InterPro" id="IPR027417">
    <property type="entry name" value="P-loop_NTPase"/>
</dbReference>
<dbReference type="Gene3D" id="3.40.50.300">
    <property type="entry name" value="P-loop containing nucleotide triphosphate hydrolases"/>
    <property type="match status" value="1"/>
</dbReference>
<gene>
    <name evidence="2" type="ORF">OKIT_0546</name>
</gene>